<dbReference type="Proteomes" id="UP000007303">
    <property type="component" value="Unassembled WGS sequence"/>
</dbReference>
<dbReference type="InterPro" id="IPR011856">
    <property type="entry name" value="tRNA_endonuc-like_dom_sf"/>
</dbReference>
<keyword evidence="4" id="KW-0539">Nucleus</keyword>
<reference evidence="7" key="1">
    <citation type="journal article" date="2004" name="Nature">
        <title>Genome duplication in the teleost fish Tetraodon nigroviridis reveals the early vertebrate proto-karyotype.</title>
        <authorList>
            <person name="Jaillon O."/>
            <person name="Aury J.-M."/>
            <person name="Brunet F."/>
            <person name="Petit J.-L."/>
            <person name="Stange-Thomann N."/>
            <person name="Mauceli E."/>
            <person name="Bouneau L."/>
            <person name="Fischer C."/>
            <person name="Ozouf-Costaz C."/>
            <person name="Bernot A."/>
            <person name="Nicaud S."/>
            <person name="Jaffe D."/>
            <person name="Fisher S."/>
            <person name="Lutfalla G."/>
            <person name="Dossat C."/>
            <person name="Segurens B."/>
            <person name="Dasilva C."/>
            <person name="Salanoubat M."/>
            <person name="Levy M."/>
            <person name="Boudet N."/>
            <person name="Castellano S."/>
            <person name="Anthouard V."/>
            <person name="Jubin C."/>
            <person name="Castelli V."/>
            <person name="Katinka M."/>
            <person name="Vacherie B."/>
            <person name="Biemont C."/>
            <person name="Skalli Z."/>
            <person name="Cattolico L."/>
            <person name="Poulain J."/>
            <person name="De Berardinis V."/>
            <person name="Cruaud C."/>
            <person name="Duprat S."/>
            <person name="Brottier P."/>
            <person name="Coutanceau J.-P."/>
            <person name="Gouzy J."/>
            <person name="Parra G."/>
            <person name="Lardier G."/>
            <person name="Chapple C."/>
            <person name="McKernan K.J."/>
            <person name="McEwan P."/>
            <person name="Bosak S."/>
            <person name="Kellis M."/>
            <person name="Volff J.-N."/>
            <person name="Guigo R."/>
            <person name="Zody M.C."/>
            <person name="Mesirov J."/>
            <person name="Lindblad-Toh K."/>
            <person name="Birren B."/>
            <person name="Nusbaum C."/>
            <person name="Kahn D."/>
            <person name="Robinson-Rechavi M."/>
            <person name="Laudet V."/>
            <person name="Schachter V."/>
            <person name="Quetier F."/>
            <person name="Saurin W."/>
            <person name="Scarpelli C."/>
            <person name="Wincker P."/>
            <person name="Lander E.S."/>
            <person name="Weissenbach J."/>
            <person name="Roest Crollius H."/>
        </authorList>
    </citation>
    <scope>NUCLEOTIDE SEQUENCE [LARGE SCALE GENOMIC DNA]</scope>
</reference>
<dbReference type="CDD" id="cd22363">
    <property type="entry name" value="tRNA-intron_lyase_C"/>
    <property type="match status" value="1"/>
</dbReference>
<evidence type="ECO:0000313" key="6">
    <source>
        <dbReference type="Ensembl" id="ENSTNIP00000007898.1"/>
    </source>
</evidence>
<feature type="region of interest" description="Disordered" evidence="5">
    <location>
        <begin position="135"/>
        <end position="207"/>
    </location>
</feature>
<dbReference type="Gene3D" id="3.40.1350.10">
    <property type="match status" value="1"/>
</dbReference>
<feature type="compositionally biased region" description="Low complexity" evidence="5">
    <location>
        <begin position="147"/>
        <end position="160"/>
    </location>
</feature>
<dbReference type="PIRSF" id="PIRSF011789">
    <property type="entry name" value="tRNA_splic_SEN2"/>
    <property type="match status" value="1"/>
</dbReference>
<dbReference type="GO" id="GO:0000213">
    <property type="term" value="F:tRNA-intron lyase activity"/>
    <property type="evidence" value="ECO:0007669"/>
    <property type="project" value="UniProtKB-UniRule"/>
</dbReference>
<dbReference type="GeneTree" id="ENSGT00390000013266"/>
<proteinExistence type="inferred from homology"/>
<comment type="function">
    <text evidence="4">Constitutes one of the two catalytic subunit of the tRNA-splicing endonuclease complex, a complex responsible for identification and cleavage of the splice sites in pre-tRNA. It cleaves pre-tRNA at the 5'- and 3'-splice sites to release the intron. The products are an intron and two tRNA half-molecules bearing 2',3'-cyclic phosphate and 5'-OH termini. There are no conserved sequences at the splice sites, but the intron is invariably located at the same site in the gene, placing the splice sites an invariant distance from the constant structural features of the tRNA body.</text>
</comment>
<evidence type="ECO:0000256" key="4">
    <source>
        <dbReference type="PIRNR" id="PIRNR011789"/>
    </source>
</evidence>
<dbReference type="InterPro" id="IPR036167">
    <property type="entry name" value="tRNA_intron_Endo_cat-like_sf"/>
</dbReference>
<protein>
    <recommendedName>
        <fullName evidence="4">tRNA-splicing endonuclease subunit Sen2</fullName>
        <ecNumber evidence="4">4.6.1.16</ecNumber>
    </recommendedName>
</protein>
<dbReference type="Ensembl" id="ENSTNIT00000008059.1">
    <property type="protein sequence ID" value="ENSTNIP00000007898.1"/>
    <property type="gene ID" value="ENSTNIG00000005222.1"/>
</dbReference>
<dbReference type="InterPro" id="IPR006677">
    <property type="entry name" value="tRNA_intron_Endonuc_cat-like"/>
</dbReference>
<dbReference type="InParanoid" id="H3CI20"/>
<comment type="subcellular location">
    <subcellularLocation>
        <location evidence="4">Nucleus</location>
    </subcellularLocation>
</comment>
<keyword evidence="7" id="KW-1185">Reference proteome</keyword>
<evidence type="ECO:0000256" key="5">
    <source>
        <dbReference type="SAM" id="MobiDB-lite"/>
    </source>
</evidence>
<dbReference type="STRING" id="99883.ENSTNIP00000007898"/>
<dbReference type="GO" id="GO:0000214">
    <property type="term" value="C:tRNA-intron endonuclease complex"/>
    <property type="evidence" value="ECO:0007669"/>
    <property type="project" value="UniProtKB-UniRule"/>
</dbReference>
<dbReference type="InterPro" id="IPR016589">
    <property type="entry name" value="tRNA_splic_SEN2"/>
</dbReference>
<keyword evidence="3 4" id="KW-0456">Lyase</keyword>
<reference evidence="6" key="2">
    <citation type="submission" date="2025-08" db="UniProtKB">
        <authorList>
            <consortium name="Ensembl"/>
        </authorList>
    </citation>
    <scope>IDENTIFICATION</scope>
</reference>
<sequence length="437" mass="48206">AMQADFRPPKRRSRREDYEGPLPVSRDPDPDPDPGPSSEFRGELINQHVLVCHPEHIRKIHNQGYLGKGVLSRARPDHSISGFRQHRPGLSLPVITQSRYEDLLSWAGAVLSAQGLDQQALRQALLRLSEPVQMEDLRPGFGEEEPAGGSEVEPEGSGSSRYFQNLCAAPPGGQILVPLEAGPHPTSDQDSQGGPEPDPGLGVSVPGPGVVLVSSDRNLQVTSKPSSPADHPEVPVSSCPCSYQELLQWKRAACPGALRRSPLALTEYLQLSLEEAFFLVYGLGCLCVHLDQEPLSILQLWTRFCSLRTDFISSFAAYQHFRSKGWIPREGAVPSMGLTSVRERTPFYHASYSVVVQRVSHAYCGPGLRPFSWRSLAALSRITANVSKELLLCYVIYPADLSDDELDSPECLSRLTVQEVIVSRWVSSRERVEQDDV</sequence>
<comment type="similarity">
    <text evidence="1 4">Belongs to the tRNA-intron endonuclease family.</text>
</comment>
<evidence type="ECO:0000256" key="1">
    <source>
        <dbReference type="ARBA" id="ARBA00008078"/>
    </source>
</evidence>
<accession>H3CI20</accession>
<keyword evidence="2 4" id="KW-0819">tRNA processing</keyword>
<dbReference type="AlphaFoldDB" id="H3CI20"/>
<reference evidence="6" key="3">
    <citation type="submission" date="2025-09" db="UniProtKB">
        <authorList>
            <consortium name="Ensembl"/>
        </authorList>
    </citation>
    <scope>IDENTIFICATION</scope>
</reference>
<evidence type="ECO:0000313" key="7">
    <source>
        <dbReference type="Proteomes" id="UP000007303"/>
    </source>
</evidence>
<dbReference type="GO" id="GO:0005737">
    <property type="term" value="C:cytoplasm"/>
    <property type="evidence" value="ECO:0007669"/>
    <property type="project" value="TreeGrafter"/>
</dbReference>
<evidence type="ECO:0000256" key="3">
    <source>
        <dbReference type="ARBA" id="ARBA00023239"/>
    </source>
</evidence>
<evidence type="ECO:0000256" key="2">
    <source>
        <dbReference type="ARBA" id="ARBA00022694"/>
    </source>
</evidence>
<dbReference type="HOGENOM" id="CLU_046429_1_0_1"/>
<name>H3CI20_TETNG</name>
<dbReference type="PANTHER" id="PTHR21227:SF0">
    <property type="entry name" value="TRNA-SPLICING ENDONUCLEASE SUBUNIT SEN2"/>
    <property type="match status" value="1"/>
</dbReference>
<dbReference type="OMA" id="QWEREYE"/>
<dbReference type="InterPro" id="IPR006676">
    <property type="entry name" value="tRNA_splic"/>
</dbReference>
<dbReference type="SUPFAM" id="SSF53032">
    <property type="entry name" value="tRNA-intron endonuclease catalytic domain-like"/>
    <property type="match status" value="1"/>
</dbReference>
<dbReference type="PANTHER" id="PTHR21227">
    <property type="entry name" value="TRNA-SPLICING ENDONUCLEASE SUBUNIT SEN2"/>
    <property type="match status" value="1"/>
</dbReference>
<feature type="region of interest" description="Disordered" evidence="5">
    <location>
        <begin position="1"/>
        <end position="39"/>
    </location>
</feature>
<dbReference type="GO" id="GO:0000379">
    <property type="term" value="P:tRNA-type intron splice site recognition and cleavage"/>
    <property type="evidence" value="ECO:0007669"/>
    <property type="project" value="TreeGrafter"/>
</dbReference>
<dbReference type="EC" id="4.6.1.16" evidence="4"/>
<dbReference type="GO" id="GO:0003676">
    <property type="term" value="F:nucleic acid binding"/>
    <property type="evidence" value="ECO:0007669"/>
    <property type="project" value="InterPro"/>
</dbReference>
<organism evidence="6 7">
    <name type="scientific">Tetraodon nigroviridis</name>
    <name type="common">Spotted green pufferfish</name>
    <name type="synonym">Chelonodon nigroviridis</name>
    <dbReference type="NCBI Taxonomy" id="99883"/>
    <lineage>
        <taxon>Eukaryota</taxon>
        <taxon>Metazoa</taxon>
        <taxon>Chordata</taxon>
        <taxon>Craniata</taxon>
        <taxon>Vertebrata</taxon>
        <taxon>Euteleostomi</taxon>
        <taxon>Actinopterygii</taxon>
        <taxon>Neopterygii</taxon>
        <taxon>Teleostei</taxon>
        <taxon>Neoteleostei</taxon>
        <taxon>Acanthomorphata</taxon>
        <taxon>Eupercaria</taxon>
        <taxon>Tetraodontiformes</taxon>
        <taxon>Tetradontoidea</taxon>
        <taxon>Tetraodontidae</taxon>
        <taxon>Tetraodon</taxon>
    </lineage>
</organism>